<keyword evidence="2" id="KW-0808">Transferase</keyword>
<sequence>MENILKEVENYWDSRSEGYSEVNVAELNSYKMDVWKELINRYKPNVIGRKLKVLDIGTGPGFFAIAMASCGYDVTAVDYTDAMLHRAKMNAGSYKKSINFIQMDAHSLDFKENTFDLIVTRNLTWNLEKPDQAYKEWHRVLVPGGRLLNFDANWYLHLFDETKKSEYEEDRMNSQKYGVKDHYVHTDTAAMEEIAKNLPLSRTMRPQWDAAVLINTGFKKVMVEQDIGERVWDNEEQINYASTPMFMIFAEK</sequence>
<dbReference type="InterPro" id="IPR013216">
    <property type="entry name" value="Methyltransf_11"/>
</dbReference>
<accession>A0A923HWU5</accession>
<dbReference type="GO" id="GO:0032259">
    <property type="term" value="P:methylation"/>
    <property type="evidence" value="ECO:0007669"/>
    <property type="project" value="UniProtKB-KW"/>
</dbReference>
<protein>
    <submittedName>
        <fullName evidence="2">Methyltransferase domain-containing protein</fullName>
    </submittedName>
</protein>
<dbReference type="PANTHER" id="PTHR43591">
    <property type="entry name" value="METHYLTRANSFERASE"/>
    <property type="match status" value="1"/>
</dbReference>
<dbReference type="Proteomes" id="UP000616595">
    <property type="component" value="Unassembled WGS sequence"/>
</dbReference>
<evidence type="ECO:0000259" key="1">
    <source>
        <dbReference type="Pfam" id="PF08241"/>
    </source>
</evidence>
<reference evidence="2" key="2">
    <citation type="submission" date="2020-10" db="EMBL/GenBank/DDBJ databases">
        <title>Comparative genomics of the Acetobacterium genus.</title>
        <authorList>
            <person name="Marshall C."/>
            <person name="May H."/>
            <person name="Norman S."/>
        </authorList>
    </citation>
    <scope>NUCLEOTIDE SEQUENCE</scope>
    <source>
        <strain evidence="2">DER-2019</strain>
    </source>
</reference>
<dbReference type="PANTHER" id="PTHR43591:SF24">
    <property type="entry name" value="2-METHOXY-6-POLYPRENYL-1,4-BENZOQUINOL METHYLASE, MITOCHONDRIAL"/>
    <property type="match status" value="1"/>
</dbReference>
<dbReference type="OrthoDB" id="5522265at2"/>
<reference evidence="2" key="1">
    <citation type="submission" date="2019-10" db="EMBL/GenBank/DDBJ databases">
        <authorList>
            <person name="Ross D.E."/>
            <person name="Gulliver D."/>
        </authorList>
    </citation>
    <scope>NUCLEOTIDE SEQUENCE</scope>
    <source>
        <strain evidence="2">DER-2019</strain>
    </source>
</reference>
<name>A0A923HWU5_9FIRM</name>
<organism evidence="2 3">
    <name type="scientific">Acetobacterium paludosum</name>
    <dbReference type="NCBI Taxonomy" id="52693"/>
    <lineage>
        <taxon>Bacteria</taxon>
        <taxon>Bacillati</taxon>
        <taxon>Bacillota</taxon>
        <taxon>Clostridia</taxon>
        <taxon>Eubacteriales</taxon>
        <taxon>Eubacteriaceae</taxon>
        <taxon>Acetobacterium</taxon>
    </lineage>
</organism>
<dbReference type="RefSeq" id="WP_148568312.1">
    <property type="nucleotide sequence ID" value="NZ_RXYA01000016.1"/>
</dbReference>
<proteinExistence type="predicted"/>
<evidence type="ECO:0000313" key="2">
    <source>
        <dbReference type="EMBL" id="MBC3889052.1"/>
    </source>
</evidence>
<evidence type="ECO:0000313" key="3">
    <source>
        <dbReference type="Proteomes" id="UP000616595"/>
    </source>
</evidence>
<keyword evidence="2" id="KW-0489">Methyltransferase</keyword>
<dbReference type="SUPFAM" id="SSF53335">
    <property type="entry name" value="S-adenosyl-L-methionine-dependent methyltransferases"/>
    <property type="match status" value="1"/>
</dbReference>
<dbReference type="InterPro" id="IPR029063">
    <property type="entry name" value="SAM-dependent_MTases_sf"/>
</dbReference>
<dbReference type="GO" id="GO:0008757">
    <property type="term" value="F:S-adenosylmethionine-dependent methyltransferase activity"/>
    <property type="evidence" value="ECO:0007669"/>
    <property type="project" value="InterPro"/>
</dbReference>
<dbReference type="Gene3D" id="3.40.50.150">
    <property type="entry name" value="Vaccinia Virus protein VP39"/>
    <property type="match status" value="1"/>
</dbReference>
<feature type="domain" description="Methyltransferase type 11" evidence="1">
    <location>
        <begin position="54"/>
        <end position="148"/>
    </location>
</feature>
<dbReference type="CDD" id="cd02440">
    <property type="entry name" value="AdoMet_MTases"/>
    <property type="match status" value="1"/>
</dbReference>
<dbReference type="EMBL" id="WJBD01000014">
    <property type="protein sequence ID" value="MBC3889052.1"/>
    <property type="molecule type" value="Genomic_DNA"/>
</dbReference>
<dbReference type="Pfam" id="PF08241">
    <property type="entry name" value="Methyltransf_11"/>
    <property type="match status" value="1"/>
</dbReference>
<keyword evidence="3" id="KW-1185">Reference proteome</keyword>
<gene>
    <name evidence="2" type="ORF">GH810_12075</name>
</gene>
<comment type="caution">
    <text evidence="2">The sequence shown here is derived from an EMBL/GenBank/DDBJ whole genome shotgun (WGS) entry which is preliminary data.</text>
</comment>
<dbReference type="AlphaFoldDB" id="A0A923HWU5"/>